<keyword evidence="3" id="KW-1185">Reference proteome</keyword>
<name>A0A183BXH6_GLOPA</name>
<protein>
    <submittedName>
        <fullName evidence="4">MATH domain-containing protein</fullName>
    </submittedName>
</protein>
<feature type="region of interest" description="Disordered" evidence="1">
    <location>
        <begin position="28"/>
        <end position="57"/>
    </location>
</feature>
<dbReference type="WBParaSite" id="GPLIN_000531500">
    <property type="protein sequence ID" value="GPLIN_000531500"/>
    <property type="gene ID" value="GPLIN_000531500"/>
</dbReference>
<accession>A0A183BXH6</accession>
<reference evidence="4" key="2">
    <citation type="submission" date="2016-06" db="UniProtKB">
        <authorList>
            <consortium name="WormBaseParasite"/>
        </authorList>
    </citation>
    <scope>IDENTIFICATION</scope>
</reference>
<dbReference type="Proteomes" id="UP000050741">
    <property type="component" value="Unassembled WGS sequence"/>
</dbReference>
<evidence type="ECO:0000313" key="4">
    <source>
        <dbReference type="WBParaSite" id="GPLIN_000531500"/>
    </source>
</evidence>
<evidence type="ECO:0000313" key="3">
    <source>
        <dbReference type="Proteomes" id="UP000050741"/>
    </source>
</evidence>
<organism evidence="3 4">
    <name type="scientific">Globodera pallida</name>
    <name type="common">Potato cyst nematode worm</name>
    <name type="synonym">Heterodera pallida</name>
    <dbReference type="NCBI Taxonomy" id="36090"/>
    <lineage>
        <taxon>Eukaryota</taxon>
        <taxon>Metazoa</taxon>
        <taxon>Ecdysozoa</taxon>
        <taxon>Nematoda</taxon>
        <taxon>Chromadorea</taxon>
        <taxon>Rhabditida</taxon>
        <taxon>Tylenchina</taxon>
        <taxon>Tylenchomorpha</taxon>
        <taxon>Tylenchoidea</taxon>
        <taxon>Heteroderidae</taxon>
        <taxon>Heteroderinae</taxon>
        <taxon>Globodera</taxon>
    </lineage>
</organism>
<evidence type="ECO:0000259" key="2">
    <source>
        <dbReference type="PROSITE" id="PS50144"/>
    </source>
</evidence>
<evidence type="ECO:0000256" key="1">
    <source>
        <dbReference type="SAM" id="MobiDB-lite"/>
    </source>
</evidence>
<feature type="domain" description="MATH" evidence="2">
    <location>
        <begin position="1"/>
        <end position="93"/>
    </location>
</feature>
<reference evidence="3" key="1">
    <citation type="submission" date="2014-05" db="EMBL/GenBank/DDBJ databases">
        <title>The genome and life-stage specific transcriptomes of Globodera pallida elucidate key aspects of plant parasitism by a cyst nematode.</title>
        <authorList>
            <person name="Cotton J.A."/>
            <person name="Lilley C.J."/>
            <person name="Jones L.M."/>
            <person name="Kikuchi T."/>
            <person name="Reid A.J."/>
            <person name="Thorpe P."/>
            <person name="Tsai I.J."/>
            <person name="Beasley H."/>
            <person name="Blok V."/>
            <person name="Cock P.J.A."/>
            <person name="Van den Akker S.E."/>
            <person name="Holroyd N."/>
            <person name="Hunt M."/>
            <person name="Mantelin S."/>
            <person name="Naghra H."/>
            <person name="Pain A."/>
            <person name="Palomares-Rius J.E."/>
            <person name="Zarowiecki M."/>
            <person name="Berriman M."/>
            <person name="Jones J.T."/>
            <person name="Urwin P.E."/>
        </authorList>
    </citation>
    <scope>NUCLEOTIDE SEQUENCE [LARGE SCALE GENOMIC DNA]</scope>
    <source>
        <strain evidence="3">Lindley</strain>
    </source>
</reference>
<proteinExistence type="predicted"/>
<feature type="compositionally biased region" description="Basic and acidic residues" evidence="1">
    <location>
        <begin position="40"/>
        <end position="52"/>
    </location>
</feature>
<sequence>MQKTPIDRLHLRGDYSLYKFYQQIREEMKRGSGGPSKAPKWKEDKDENESHSFHSKKSGWGFEQFTKFEELVDPPDNGWYDTKNDTVVLSAEVTAEEPTGVE</sequence>
<dbReference type="InterPro" id="IPR002083">
    <property type="entry name" value="MATH/TRAF_dom"/>
</dbReference>
<dbReference type="PROSITE" id="PS50144">
    <property type="entry name" value="MATH"/>
    <property type="match status" value="1"/>
</dbReference>
<dbReference type="InterPro" id="IPR008974">
    <property type="entry name" value="TRAF-like"/>
</dbReference>
<dbReference type="SUPFAM" id="SSF49599">
    <property type="entry name" value="TRAF domain-like"/>
    <property type="match status" value="1"/>
</dbReference>
<dbReference type="AlphaFoldDB" id="A0A183BXH6"/>
<dbReference type="Gene3D" id="2.60.210.10">
    <property type="entry name" value="Apoptosis, Tumor Necrosis Factor Receptor Associated Protein 2, Chain A"/>
    <property type="match status" value="1"/>
</dbReference>